<dbReference type="KEGG" id="xtw:AB672_08555"/>
<dbReference type="eggNOG" id="ENOG50315RY">
    <property type="taxonomic scope" value="Bacteria"/>
</dbReference>
<dbReference type="OrthoDB" id="5975465at2"/>
<dbReference type="PATRIC" id="fig|1444770.3.peg.2057"/>
<dbReference type="RefSeq" id="WP_038271498.1">
    <property type="nucleotide sequence ID" value="NZ_CP053627.1"/>
</dbReference>
<evidence type="ECO:0000313" key="6">
    <source>
        <dbReference type="Proteomes" id="UP001430701"/>
    </source>
</evidence>
<dbReference type="Proteomes" id="UP000020406">
    <property type="component" value="Unassembled WGS sequence"/>
</dbReference>
<reference evidence="3 5" key="1">
    <citation type="journal article" date="2014" name="Genome Announc.">
        <title>Draft Genome Sequence of Xylella fastidiosa Pear Leaf Scorch Strain in Taiwan.</title>
        <authorList>
            <person name="Su C.C."/>
            <person name="Deng W.L."/>
            <person name="Jan F.J."/>
            <person name="Chang C.J."/>
            <person name="Huang H."/>
            <person name="Chen J."/>
        </authorList>
    </citation>
    <scope>NUCLEOTIDE SEQUENCE [LARGE SCALE GENOMIC DNA]</scope>
    <source>
        <strain evidence="3 5">PLS229</strain>
    </source>
</reference>
<proteinExistence type="predicted"/>
<accession>Z9JIK3</accession>
<evidence type="ECO:0000256" key="1">
    <source>
        <dbReference type="SAM" id="MobiDB-lite"/>
    </source>
</evidence>
<feature type="chain" id="PRO_5004992553" evidence="2">
    <location>
        <begin position="20"/>
        <end position="155"/>
    </location>
</feature>
<dbReference type="EMBL" id="JDSQ01000013">
    <property type="protein sequence ID" value="EWS77843.1"/>
    <property type="molecule type" value="Genomic_DNA"/>
</dbReference>
<protein>
    <submittedName>
        <fullName evidence="3">Uncharacterized protein</fullName>
    </submittedName>
</protein>
<feature type="signal peptide" evidence="2">
    <location>
        <begin position="1"/>
        <end position="19"/>
    </location>
</feature>
<dbReference type="EMBL" id="JAJPPU010000001">
    <property type="protein sequence ID" value="MCD8472324.1"/>
    <property type="molecule type" value="Genomic_DNA"/>
</dbReference>
<evidence type="ECO:0000313" key="3">
    <source>
        <dbReference type="EMBL" id="EWS77843.1"/>
    </source>
</evidence>
<feature type="compositionally biased region" description="Polar residues" evidence="1">
    <location>
        <begin position="34"/>
        <end position="58"/>
    </location>
</feature>
<evidence type="ECO:0000313" key="4">
    <source>
        <dbReference type="EMBL" id="MCD8472324.1"/>
    </source>
</evidence>
<dbReference type="Proteomes" id="UP001430701">
    <property type="component" value="Unassembled WGS sequence"/>
</dbReference>
<evidence type="ECO:0000256" key="2">
    <source>
        <dbReference type="SAM" id="SignalP"/>
    </source>
</evidence>
<organism evidence="3 5">
    <name type="scientific">Xylella taiwanensis</name>
    <dbReference type="NCBI Taxonomy" id="1444770"/>
    <lineage>
        <taxon>Bacteria</taxon>
        <taxon>Pseudomonadati</taxon>
        <taxon>Pseudomonadota</taxon>
        <taxon>Gammaproteobacteria</taxon>
        <taxon>Lysobacterales</taxon>
        <taxon>Lysobacteraceae</taxon>
        <taxon>Xylella</taxon>
    </lineage>
</organism>
<evidence type="ECO:0000313" key="5">
    <source>
        <dbReference type="Proteomes" id="UP000020406"/>
    </source>
</evidence>
<dbReference type="AlphaFoldDB" id="Z9JIK3"/>
<dbReference type="GeneID" id="68901340"/>
<sequence length="155" mass="16427">MKAHPILLFSLLSSGSVLAQSGTTVTAQHTNGASSLNLSLPQTPIQYRSDSSSNTNPPGTYYGDTSGIPAATTDKRNSVFIRQPTCEGQLSGAVTTGVGYSNHGGTSNWQAVNLNTCKTYYNDEGTPHKIGISITLGQSKGPHYNPGLHRLHPVW</sequence>
<reference evidence="4" key="2">
    <citation type="submission" date="2021-11" db="EMBL/GenBank/DDBJ databases">
        <title>Genome sequence of Xylella taiwanensis PLS432.</title>
        <authorList>
            <person name="Weng L.-W."/>
            <person name="Su C.-C."/>
            <person name="Tsai C.-W."/>
            <person name="Kuo C.-H."/>
        </authorList>
    </citation>
    <scope>NUCLEOTIDE SEQUENCE</scope>
    <source>
        <strain evidence="4">PLS432</strain>
    </source>
</reference>
<feature type="region of interest" description="Disordered" evidence="1">
    <location>
        <begin position="34"/>
        <end position="70"/>
    </location>
</feature>
<name>Z9JIK3_9GAMM</name>
<keyword evidence="2" id="KW-0732">Signal</keyword>
<comment type="caution">
    <text evidence="3">The sequence shown here is derived from an EMBL/GenBank/DDBJ whole genome shotgun (WGS) entry which is preliminary data.</text>
</comment>
<gene>
    <name evidence="3" type="ORF">AF72_08680</name>
    <name evidence="4" type="ORF">LPH55_02265</name>
</gene>
<keyword evidence="6" id="KW-1185">Reference proteome</keyword>